<gene>
    <name evidence="7" type="ORF">JR316_002499</name>
</gene>
<accession>A0A8H7Y8T0</accession>
<dbReference type="Gene3D" id="3.40.50.300">
    <property type="entry name" value="P-loop containing nucleotide triphosphate hydrolases"/>
    <property type="match status" value="1"/>
</dbReference>
<reference evidence="7" key="1">
    <citation type="submission" date="2021-02" db="EMBL/GenBank/DDBJ databases">
        <title>Psilocybe cubensis genome.</title>
        <authorList>
            <person name="Mckernan K.J."/>
            <person name="Crawford S."/>
            <person name="Trippe A."/>
            <person name="Kane L.T."/>
            <person name="Mclaughlin S."/>
        </authorList>
    </citation>
    <scope>NUCLEOTIDE SEQUENCE [LARGE SCALE GENOMIC DNA]</scope>
    <source>
        <strain evidence="7">MGC-MH-2018</strain>
    </source>
</reference>
<evidence type="ECO:0000313" key="7">
    <source>
        <dbReference type="EMBL" id="KAG5172994.1"/>
    </source>
</evidence>
<proteinExistence type="predicted"/>
<comment type="caution">
    <text evidence="7">The sequence shown here is derived from an EMBL/GenBank/DDBJ whole genome shotgun (WGS) entry which is preliminary data.</text>
</comment>
<sequence>MFSKSATAFAEKSRSSLPSSDDDADMTSTQGTIVQLIENFRLNPDLGEFVSTIYSRQFKPQKFQARQLAAALGTLAEGGCQYPNPSVQQNITSAVQKFFVALSDVMLRRPQSVLAEPEVHSINPFALLKGTSQLAVAHRPVSLSLIQLRSWSAHTPLIPYELHVHGEAAVAASLVASLQKCCPNDDIFVATPHRIQREAVKAALTRANSQLPMDVAFEKMHLASGDRKPNVIVDTIERLQGSEAAFVICLFSVPKSFTSDIGFLLERRRLNVAISRAKTLCILISSNEVLCPSVKVLANDEIAKGYAFLKAYEKRAWSYHLSVNVDNMA</sequence>
<evidence type="ECO:0000256" key="5">
    <source>
        <dbReference type="SAM" id="MobiDB-lite"/>
    </source>
</evidence>
<name>A0A8H7Y8T0_PSICU</name>
<evidence type="ECO:0000256" key="2">
    <source>
        <dbReference type="ARBA" id="ARBA00022801"/>
    </source>
</evidence>
<dbReference type="PANTHER" id="PTHR43788:SF8">
    <property type="entry name" value="DNA-BINDING PROTEIN SMUBP-2"/>
    <property type="match status" value="1"/>
</dbReference>
<keyword evidence="1" id="KW-0547">Nucleotide-binding</keyword>
<evidence type="ECO:0000259" key="6">
    <source>
        <dbReference type="Pfam" id="PF13087"/>
    </source>
</evidence>
<keyword evidence="2" id="KW-0378">Hydrolase</keyword>
<dbReference type="InterPro" id="IPR041679">
    <property type="entry name" value="DNA2/NAM7-like_C"/>
</dbReference>
<keyword evidence="3" id="KW-0347">Helicase</keyword>
<dbReference type="EMBL" id="JAFIQS010000002">
    <property type="protein sequence ID" value="KAG5172994.1"/>
    <property type="molecule type" value="Genomic_DNA"/>
</dbReference>
<feature type="region of interest" description="Disordered" evidence="5">
    <location>
        <begin position="1"/>
        <end position="26"/>
    </location>
</feature>
<dbReference type="GO" id="GO:0043139">
    <property type="term" value="F:5'-3' DNA helicase activity"/>
    <property type="evidence" value="ECO:0007669"/>
    <property type="project" value="TreeGrafter"/>
</dbReference>
<dbReference type="PANTHER" id="PTHR43788">
    <property type="entry name" value="DNA2/NAM7 HELICASE FAMILY MEMBER"/>
    <property type="match status" value="1"/>
</dbReference>
<evidence type="ECO:0000256" key="1">
    <source>
        <dbReference type="ARBA" id="ARBA00022741"/>
    </source>
</evidence>
<keyword evidence="4" id="KW-0067">ATP-binding</keyword>
<evidence type="ECO:0000256" key="4">
    <source>
        <dbReference type="ARBA" id="ARBA00022840"/>
    </source>
</evidence>
<dbReference type="InterPro" id="IPR050534">
    <property type="entry name" value="Coronavir_polyprotein_1ab"/>
</dbReference>
<feature type="domain" description="DNA2/NAM7 helicase-like C-terminal" evidence="6">
    <location>
        <begin position="165"/>
        <end position="287"/>
    </location>
</feature>
<dbReference type="GO" id="GO:0005524">
    <property type="term" value="F:ATP binding"/>
    <property type="evidence" value="ECO:0007669"/>
    <property type="project" value="UniProtKB-KW"/>
</dbReference>
<dbReference type="AlphaFoldDB" id="A0A8H7Y8T0"/>
<dbReference type="SUPFAM" id="SSF52540">
    <property type="entry name" value="P-loop containing nucleoside triphosphate hydrolases"/>
    <property type="match status" value="1"/>
</dbReference>
<evidence type="ECO:0000256" key="3">
    <source>
        <dbReference type="ARBA" id="ARBA00022806"/>
    </source>
</evidence>
<dbReference type="Pfam" id="PF13087">
    <property type="entry name" value="AAA_12"/>
    <property type="match status" value="1"/>
</dbReference>
<dbReference type="GO" id="GO:0016787">
    <property type="term" value="F:hydrolase activity"/>
    <property type="evidence" value="ECO:0007669"/>
    <property type="project" value="UniProtKB-KW"/>
</dbReference>
<organism evidence="7">
    <name type="scientific">Psilocybe cubensis</name>
    <name type="common">Psychedelic mushroom</name>
    <name type="synonym">Stropharia cubensis</name>
    <dbReference type="NCBI Taxonomy" id="181762"/>
    <lineage>
        <taxon>Eukaryota</taxon>
        <taxon>Fungi</taxon>
        <taxon>Dikarya</taxon>
        <taxon>Basidiomycota</taxon>
        <taxon>Agaricomycotina</taxon>
        <taxon>Agaricomycetes</taxon>
        <taxon>Agaricomycetidae</taxon>
        <taxon>Agaricales</taxon>
        <taxon>Agaricineae</taxon>
        <taxon>Strophariaceae</taxon>
        <taxon>Psilocybe</taxon>
    </lineage>
</organism>
<dbReference type="InterPro" id="IPR027417">
    <property type="entry name" value="P-loop_NTPase"/>
</dbReference>
<protein>
    <recommendedName>
        <fullName evidence="6">DNA2/NAM7 helicase-like C-terminal domain-containing protein</fullName>
    </recommendedName>
</protein>